<sequence length="198" mass="23074">MVNGYVTVIQQLINQLTLVDNFMQLEIEVKLRVKNKVSLVKKILALGAKPAGQKHIIDTYYSPAKGPSFVTNSSPKLRIRYDKLHNHTSLDFHLPRGLWGGQEMEVDVADVKMMKLIFQKLGFKIESIVDNQRTKYQWRQFNFDLDQVKGVGTFLEIEWMNPKSAQKAVVEIKKLMKQIGFTEKDLEKKRYWQMCLLK</sequence>
<reference evidence="3" key="1">
    <citation type="submission" date="2017-09" db="EMBL/GenBank/DDBJ databases">
        <title>Depth-based differentiation of microbial function through sediment-hosted aquifers and enrichment of novel symbionts in the deep terrestrial subsurface.</title>
        <authorList>
            <person name="Probst A.J."/>
            <person name="Ladd B."/>
            <person name="Jarett J.K."/>
            <person name="Geller-Mcgrath D.E."/>
            <person name="Sieber C.M.K."/>
            <person name="Emerson J.B."/>
            <person name="Anantharaman K."/>
            <person name="Thomas B.C."/>
            <person name="Malmstrom R."/>
            <person name="Stieglmeier M."/>
            <person name="Klingl A."/>
            <person name="Woyke T."/>
            <person name="Ryan C.M."/>
            <person name="Banfield J.F."/>
        </authorList>
    </citation>
    <scope>NUCLEOTIDE SEQUENCE [LARGE SCALE GENOMIC DNA]</scope>
</reference>
<protein>
    <submittedName>
        <fullName evidence="2">Class IV adenylate cyclase</fullName>
    </submittedName>
</protein>
<dbReference type="PANTHER" id="PTHR21028:SF2">
    <property type="entry name" value="CYTH DOMAIN-CONTAINING PROTEIN"/>
    <property type="match status" value="1"/>
</dbReference>
<evidence type="ECO:0000313" key="2">
    <source>
        <dbReference type="EMBL" id="PIZ99719.1"/>
    </source>
</evidence>
<dbReference type="InterPro" id="IPR008173">
    <property type="entry name" value="Adenylyl_cyclase_CyaB"/>
</dbReference>
<dbReference type="Proteomes" id="UP000230405">
    <property type="component" value="Unassembled WGS sequence"/>
</dbReference>
<accession>A0A2M7VG73</accession>
<dbReference type="CDD" id="cd07890">
    <property type="entry name" value="CYTH-like_AC_IV-like"/>
    <property type="match status" value="1"/>
</dbReference>
<feature type="domain" description="CYTH" evidence="1">
    <location>
        <begin position="24"/>
        <end position="198"/>
    </location>
</feature>
<dbReference type="NCBIfam" id="TIGR00318">
    <property type="entry name" value="cyaB"/>
    <property type="match status" value="1"/>
</dbReference>
<organism evidence="2 3">
    <name type="scientific">Candidatus Komeilibacteria bacterium CG_4_10_14_0_2_um_filter_37_10</name>
    <dbReference type="NCBI Taxonomy" id="1974470"/>
    <lineage>
        <taxon>Bacteria</taxon>
        <taxon>Candidatus Komeiliibacteriota</taxon>
    </lineage>
</organism>
<dbReference type="InterPro" id="IPR023577">
    <property type="entry name" value="CYTH_domain"/>
</dbReference>
<dbReference type="EMBL" id="PFPO01000013">
    <property type="protein sequence ID" value="PIZ99719.1"/>
    <property type="molecule type" value="Genomic_DNA"/>
</dbReference>
<dbReference type="SUPFAM" id="SSF55154">
    <property type="entry name" value="CYTH-like phosphatases"/>
    <property type="match status" value="1"/>
</dbReference>
<comment type="caution">
    <text evidence="2">The sequence shown here is derived from an EMBL/GenBank/DDBJ whole genome shotgun (WGS) entry which is preliminary data.</text>
</comment>
<dbReference type="Gene3D" id="2.40.320.10">
    <property type="entry name" value="Hypothetical Protein Pfu-838710-001"/>
    <property type="match status" value="1"/>
</dbReference>
<name>A0A2M7VG73_9BACT</name>
<proteinExistence type="predicted"/>
<dbReference type="InterPro" id="IPR033469">
    <property type="entry name" value="CYTH-like_dom_sf"/>
</dbReference>
<gene>
    <name evidence="2" type="primary">cyaB</name>
    <name evidence="2" type="ORF">COX77_00570</name>
</gene>
<dbReference type="PANTHER" id="PTHR21028">
    <property type="entry name" value="SI:CH211-156B7.4"/>
    <property type="match status" value="1"/>
</dbReference>
<evidence type="ECO:0000259" key="1">
    <source>
        <dbReference type="PROSITE" id="PS51707"/>
    </source>
</evidence>
<dbReference type="AlphaFoldDB" id="A0A2M7VG73"/>
<dbReference type="Pfam" id="PF01928">
    <property type="entry name" value="CYTH"/>
    <property type="match status" value="1"/>
</dbReference>
<dbReference type="PROSITE" id="PS51707">
    <property type="entry name" value="CYTH"/>
    <property type="match status" value="1"/>
</dbReference>
<evidence type="ECO:0000313" key="3">
    <source>
        <dbReference type="Proteomes" id="UP000230405"/>
    </source>
</evidence>